<evidence type="ECO:0000256" key="2">
    <source>
        <dbReference type="SAM" id="SignalP"/>
    </source>
</evidence>
<feature type="chain" id="PRO_5046823985" description="Toxin-antitoxin system YwqK family antitoxin" evidence="2">
    <location>
        <begin position="24"/>
        <end position="519"/>
    </location>
</feature>
<reference evidence="3" key="1">
    <citation type="submission" date="2023-07" db="EMBL/GenBank/DDBJ databases">
        <authorList>
            <person name="Kim M.K."/>
        </authorList>
    </citation>
    <scope>NUCLEOTIDE SEQUENCE</scope>
    <source>
        <strain evidence="3">M29</strain>
    </source>
</reference>
<keyword evidence="4" id="KW-1185">Reference proteome</keyword>
<evidence type="ECO:0008006" key="5">
    <source>
        <dbReference type="Google" id="ProtNLM"/>
    </source>
</evidence>
<feature type="signal peptide" evidence="2">
    <location>
        <begin position="1"/>
        <end position="23"/>
    </location>
</feature>
<evidence type="ECO:0000313" key="4">
    <source>
        <dbReference type="Proteomes" id="UP001167796"/>
    </source>
</evidence>
<accession>A0ABT9AEY7</accession>
<dbReference type="Proteomes" id="UP001167796">
    <property type="component" value="Unassembled WGS sequence"/>
</dbReference>
<protein>
    <recommendedName>
        <fullName evidence="5">Toxin-antitoxin system YwqK family antitoxin</fullName>
    </recommendedName>
</protein>
<keyword evidence="2" id="KW-0732">Signal</keyword>
<name>A0ABT9AEY7_9BACT</name>
<dbReference type="Gene3D" id="2.20.110.10">
    <property type="entry name" value="Histone H3 K4-specific methyltransferase SET7/9 N-terminal domain"/>
    <property type="match status" value="1"/>
</dbReference>
<evidence type="ECO:0000256" key="1">
    <source>
        <dbReference type="SAM" id="MobiDB-lite"/>
    </source>
</evidence>
<organism evidence="3 4">
    <name type="scientific">Hymenobacter mellowenesis</name>
    <dbReference type="NCBI Taxonomy" id="3063995"/>
    <lineage>
        <taxon>Bacteria</taxon>
        <taxon>Pseudomonadati</taxon>
        <taxon>Bacteroidota</taxon>
        <taxon>Cytophagia</taxon>
        <taxon>Cytophagales</taxon>
        <taxon>Hymenobacteraceae</taxon>
        <taxon>Hymenobacter</taxon>
    </lineage>
</organism>
<gene>
    <name evidence="3" type="ORF">Q5H92_18825</name>
</gene>
<proteinExistence type="predicted"/>
<comment type="caution">
    <text evidence="3">The sequence shown here is derived from an EMBL/GenBank/DDBJ whole genome shotgun (WGS) entry which is preliminary data.</text>
</comment>
<feature type="region of interest" description="Disordered" evidence="1">
    <location>
        <begin position="356"/>
        <end position="390"/>
    </location>
</feature>
<dbReference type="EMBL" id="JAUQSX010000010">
    <property type="protein sequence ID" value="MDO7848427.1"/>
    <property type="molecule type" value="Genomic_DNA"/>
</dbReference>
<dbReference type="RefSeq" id="WP_305013100.1">
    <property type="nucleotide sequence ID" value="NZ_JAUQSX010000010.1"/>
</dbReference>
<evidence type="ECO:0000313" key="3">
    <source>
        <dbReference type="EMBL" id="MDO7848427.1"/>
    </source>
</evidence>
<dbReference type="SUPFAM" id="SSF82185">
    <property type="entry name" value="Histone H3 K4-specific methyltransferase SET7/9 N-terminal domain"/>
    <property type="match status" value="1"/>
</dbReference>
<sequence length="519" mass="58807">MRFSYTFSAVLALVLGAAAVAPAQTTRPLRLVTYYDSAHTQRRAVYEAQLRGPRPDTVAQGPFRRFWRDGSLEELGHFTAGQADSTWTRYYPARAGQAPVVARRLPMRAGQPDGPFVVFHPDGRVAQRGNFRRGQLVDSLVTTTKNGSPRLLARFDSSRAPGLHGAFRHWGGSYTTQSLVIDWFMNQGQGLSDDNPYPRRDPTRYWTGQLAAGRLVGAFTEHDADGEPRARLVYTARGQWRLSTLYYPAAWLRHEQSQDTLLPADSVVHSRPRYEWQPVGRRPYLLQRYWHFSYGSTADMAYAELFKPVSFRPKHPLINGDVVGVANRPAQSAFPVPAPVPLPRPAECRVRRRGSAAASGPDFYPPARHYGPPVSLQKRRSPGRWRLGADTTGTAIRPMRHRETTLPGGRWVVETPFVSRTYSPKGQVVEVTRWRLGGRQLERRYYTSGQCESVTRKGLLASYSRGWNEAGKRISNDLNRLVGVRVVEVSKQVTRHGKKEVRNRIQLRFRKPRGNIHFR</sequence>